<dbReference type="Pfam" id="PF00196">
    <property type="entry name" value="GerE"/>
    <property type="match status" value="1"/>
</dbReference>
<evidence type="ECO:0000259" key="6">
    <source>
        <dbReference type="PROSITE" id="PS50043"/>
    </source>
</evidence>
<dbReference type="PANTHER" id="PTHR43214">
    <property type="entry name" value="TWO-COMPONENT RESPONSE REGULATOR"/>
    <property type="match status" value="1"/>
</dbReference>
<dbReference type="InterPro" id="IPR058245">
    <property type="entry name" value="NreC/VraR/RcsB-like_REC"/>
</dbReference>
<evidence type="ECO:0000256" key="2">
    <source>
        <dbReference type="ARBA" id="ARBA00023015"/>
    </source>
</evidence>
<dbReference type="PANTHER" id="PTHR43214:SF41">
    <property type="entry name" value="NITRATE_NITRITE RESPONSE REGULATOR PROTEIN NARP"/>
    <property type="match status" value="1"/>
</dbReference>
<sequence length="217" mass="22985">MAMTGPIKLLLVDNHPLVLDGLRAILETYEHLTVVATATDAEEGIDKAAALRPDVVLLDINMPRMSGIDAIERMRAAAPAARILMLSMHDNREYISSSVLRGASGYVLKDVSTAEIVTAIETVMAGGTFFSSGVSEAILESRAKAEGPALTARERDILCGIAAGRNNRDLAEALGLSVATVETHRKHLKRKLGIATTAGLVRYALDHGLMPSGGKSA</sequence>
<keyword evidence="2" id="KW-0805">Transcription regulation</keyword>
<gene>
    <name evidence="8" type="ORF">BJF92_17490</name>
</gene>
<dbReference type="InterPro" id="IPR016032">
    <property type="entry name" value="Sig_transdc_resp-reg_C-effctor"/>
</dbReference>
<dbReference type="Pfam" id="PF00072">
    <property type="entry name" value="Response_reg"/>
    <property type="match status" value="1"/>
</dbReference>
<keyword evidence="3 8" id="KW-0238">DNA-binding</keyword>
<comment type="caution">
    <text evidence="8">The sequence shown here is derived from an EMBL/GenBank/DDBJ whole genome shotgun (WGS) entry which is preliminary data.</text>
</comment>
<evidence type="ECO:0000313" key="8">
    <source>
        <dbReference type="EMBL" id="OLP55204.1"/>
    </source>
</evidence>
<dbReference type="PROSITE" id="PS50043">
    <property type="entry name" value="HTH_LUXR_2"/>
    <property type="match status" value="1"/>
</dbReference>
<dbReference type="PRINTS" id="PR00038">
    <property type="entry name" value="HTHLUXR"/>
</dbReference>
<feature type="domain" description="Response regulatory" evidence="7">
    <location>
        <begin position="8"/>
        <end position="124"/>
    </location>
</feature>
<keyword evidence="1 5" id="KW-0597">Phosphoprotein</keyword>
<accession>A0A1Q9AJ19</accession>
<evidence type="ECO:0000256" key="3">
    <source>
        <dbReference type="ARBA" id="ARBA00023125"/>
    </source>
</evidence>
<feature type="domain" description="HTH luxR-type" evidence="6">
    <location>
        <begin position="143"/>
        <end position="208"/>
    </location>
</feature>
<dbReference type="SUPFAM" id="SSF46894">
    <property type="entry name" value="C-terminal effector domain of the bipartite response regulators"/>
    <property type="match status" value="1"/>
</dbReference>
<dbReference type="OrthoDB" id="9814495at2"/>
<dbReference type="GO" id="GO:0003677">
    <property type="term" value="F:DNA binding"/>
    <property type="evidence" value="ECO:0007669"/>
    <property type="project" value="UniProtKB-KW"/>
</dbReference>
<dbReference type="Proteomes" id="UP000186143">
    <property type="component" value="Unassembled WGS sequence"/>
</dbReference>
<dbReference type="Gene3D" id="3.40.50.2300">
    <property type="match status" value="1"/>
</dbReference>
<dbReference type="STRING" id="1672749.BJF92_17490"/>
<evidence type="ECO:0000256" key="1">
    <source>
        <dbReference type="ARBA" id="ARBA00022553"/>
    </source>
</evidence>
<dbReference type="SUPFAM" id="SSF52172">
    <property type="entry name" value="CheY-like"/>
    <property type="match status" value="1"/>
</dbReference>
<dbReference type="EMBL" id="MKIO01000030">
    <property type="protein sequence ID" value="OLP55204.1"/>
    <property type="molecule type" value="Genomic_DNA"/>
</dbReference>
<dbReference type="SMART" id="SM00448">
    <property type="entry name" value="REC"/>
    <property type="match status" value="1"/>
</dbReference>
<evidence type="ECO:0000256" key="4">
    <source>
        <dbReference type="ARBA" id="ARBA00023163"/>
    </source>
</evidence>
<evidence type="ECO:0000259" key="7">
    <source>
        <dbReference type="PROSITE" id="PS50110"/>
    </source>
</evidence>
<dbReference type="InterPro" id="IPR000792">
    <property type="entry name" value="Tscrpt_reg_LuxR_C"/>
</dbReference>
<keyword evidence="4" id="KW-0804">Transcription</keyword>
<reference evidence="8 9" key="1">
    <citation type="submission" date="2016-09" db="EMBL/GenBank/DDBJ databases">
        <title>Rhizobium sp. nov., a novel species isolated from the rice rhizosphere.</title>
        <authorList>
            <person name="Zhao J."/>
            <person name="Zhang X."/>
        </authorList>
    </citation>
    <scope>NUCLEOTIDE SEQUENCE [LARGE SCALE GENOMIC DNA]</scope>
    <source>
        <strain evidence="8 9">MH17</strain>
    </source>
</reference>
<protein>
    <submittedName>
        <fullName evidence="8">DNA-binding response regulator</fullName>
    </submittedName>
</protein>
<dbReference type="PROSITE" id="PS50110">
    <property type="entry name" value="RESPONSE_REGULATORY"/>
    <property type="match status" value="1"/>
</dbReference>
<evidence type="ECO:0000256" key="5">
    <source>
        <dbReference type="PROSITE-ProRule" id="PRU00169"/>
    </source>
</evidence>
<dbReference type="InterPro" id="IPR001789">
    <property type="entry name" value="Sig_transdc_resp-reg_receiver"/>
</dbReference>
<proteinExistence type="predicted"/>
<dbReference type="GO" id="GO:0006355">
    <property type="term" value="P:regulation of DNA-templated transcription"/>
    <property type="evidence" value="ECO:0007669"/>
    <property type="project" value="InterPro"/>
</dbReference>
<dbReference type="SMART" id="SM00421">
    <property type="entry name" value="HTH_LUXR"/>
    <property type="match status" value="1"/>
</dbReference>
<dbReference type="CDD" id="cd06170">
    <property type="entry name" value="LuxR_C_like"/>
    <property type="match status" value="1"/>
</dbReference>
<feature type="modified residue" description="4-aspartylphosphate" evidence="5">
    <location>
        <position position="59"/>
    </location>
</feature>
<dbReference type="InterPro" id="IPR011006">
    <property type="entry name" value="CheY-like_superfamily"/>
</dbReference>
<name>A0A1Q9AJ19_9HYPH</name>
<evidence type="ECO:0000313" key="9">
    <source>
        <dbReference type="Proteomes" id="UP000186143"/>
    </source>
</evidence>
<dbReference type="InterPro" id="IPR039420">
    <property type="entry name" value="WalR-like"/>
</dbReference>
<dbReference type="CDD" id="cd17535">
    <property type="entry name" value="REC_NarL-like"/>
    <property type="match status" value="1"/>
</dbReference>
<dbReference type="RefSeq" id="WP_075635241.1">
    <property type="nucleotide sequence ID" value="NZ_MKIO01000030.1"/>
</dbReference>
<dbReference type="AlphaFoldDB" id="A0A1Q9AJ19"/>
<organism evidence="8 9">
    <name type="scientific">Xaviernesmea rhizosphaerae</name>
    <dbReference type="NCBI Taxonomy" id="1672749"/>
    <lineage>
        <taxon>Bacteria</taxon>
        <taxon>Pseudomonadati</taxon>
        <taxon>Pseudomonadota</taxon>
        <taxon>Alphaproteobacteria</taxon>
        <taxon>Hyphomicrobiales</taxon>
        <taxon>Rhizobiaceae</taxon>
        <taxon>Rhizobium/Agrobacterium group</taxon>
        <taxon>Xaviernesmea</taxon>
    </lineage>
</organism>
<dbReference type="GO" id="GO:0000160">
    <property type="term" value="P:phosphorelay signal transduction system"/>
    <property type="evidence" value="ECO:0007669"/>
    <property type="project" value="InterPro"/>
</dbReference>